<dbReference type="Proteomes" id="UP000688137">
    <property type="component" value="Unassembled WGS sequence"/>
</dbReference>
<reference evidence="3" key="1">
    <citation type="submission" date="2021-01" db="EMBL/GenBank/DDBJ databases">
        <authorList>
            <consortium name="Genoscope - CEA"/>
            <person name="William W."/>
        </authorList>
    </citation>
    <scope>NUCLEOTIDE SEQUENCE</scope>
</reference>
<evidence type="ECO:0000256" key="2">
    <source>
        <dbReference type="SAM" id="MobiDB-lite"/>
    </source>
</evidence>
<name>A0A8S1KWW3_PARPR</name>
<protein>
    <submittedName>
        <fullName evidence="3">Uncharacterized protein</fullName>
    </submittedName>
</protein>
<gene>
    <name evidence="3" type="ORF">PPRIM_AZ9-3.1.T0290147</name>
</gene>
<dbReference type="EMBL" id="CAJJDM010000028">
    <property type="protein sequence ID" value="CAD8059748.1"/>
    <property type="molecule type" value="Genomic_DNA"/>
</dbReference>
<sequence length="328" mass="38993">MQQDQSIQEQHQNKCIIKESAEFQQFNPLGLSLFLEANCQQEVISKQLFAQILKMIEDKFLELEQRLDNREEIKNINTQLSQFKPQEQYFTQKENNDTQSEQIKQRKFSQQSDIDIYSPQAVQQQDTQQIKSQKPLRSRSQAGRANTELTKTDCKTKSNEEGIMQKIEQFDKKLKLLIEQVNKMSQKESQFSKKIEQQINVQLKDNQDRLIQNEKLFKQVHSTNQEITENQRGFLSHLQQVRQEINYFSQELTRISDENKITLMQLEQNYIELQQQFGESKNELKLQKSFLESIDNDFLMILKKFKDLQNDIAKKKFNSSQLQQKLLQ</sequence>
<evidence type="ECO:0000313" key="3">
    <source>
        <dbReference type="EMBL" id="CAD8059748.1"/>
    </source>
</evidence>
<feature type="region of interest" description="Disordered" evidence="2">
    <location>
        <begin position="119"/>
        <end position="150"/>
    </location>
</feature>
<keyword evidence="4" id="KW-1185">Reference proteome</keyword>
<dbReference type="AlphaFoldDB" id="A0A8S1KWW3"/>
<proteinExistence type="predicted"/>
<organism evidence="3 4">
    <name type="scientific">Paramecium primaurelia</name>
    <dbReference type="NCBI Taxonomy" id="5886"/>
    <lineage>
        <taxon>Eukaryota</taxon>
        <taxon>Sar</taxon>
        <taxon>Alveolata</taxon>
        <taxon>Ciliophora</taxon>
        <taxon>Intramacronucleata</taxon>
        <taxon>Oligohymenophorea</taxon>
        <taxon>Peniculida</taxon>
        <taxon>Parameciidae</taxon>
        <taxon>Paramecium</taxon>
    </lineage>
</organism>
<dbReference type="OMA" id="IDNDFLM"/>
<keyword evidence="1" id="KW-0175">Coiled coil</keyword>
<feature type="compositionally biased region" description="Polar residues" evidence="2">
    <location>
        <begin position="138"/>
        <end position="149"/>
    </location>
</feature>
<feature type="compositionally biased region" description="Low complexity" evidence="2">
    <location>
        <begin position="123"/>
        <end position="133"/>
    </location>
</feature>
<evidence type="ECO:0000256" key="1">
    <source>
        <dbReference type="SAM" id="Coils"/>
    </source>
</evidence>
<evidence type="ECO:0000313" key="4">
    <source>
        <dbReference type="Proteomes" id="UP000688137"/>
    </source>
</evidence>
<comment type="caution">
    <text evidence="3">The sequence shown here is derived from an EMBL/GenBank/DDBJ whole genome shotgun (WGS) entry which is preliminary data.</text>
</comment>
<accession>A0A8S1KWW3</accession>
<feature type="coiled-coil region" evidence="1">
    <location>
        <begin position="238"/>
        <end position="283"/>
    </location>
</feature>